<dbReference type="GO" id="GO:0008270">
    <property type="term" value="F:zinc ion binding"/>
    <property type="evidence" value="ECO:0007669"/>
    <property type="project" value="InterPro"/>
</dbReference>
<accession>A0A1M5B319</accession>
<comment type="cofactor">
    <cofactor evidence="4">
        <name>Zn(2+)</name>
        <dbReference type="ChEBI" id="CHEBI:29105"/>
    </cofactor>
</comment>
<evidence type="ECO:0000256" key="2">
    <source>
        <dbReference type="ARBA" id="ARBA00022833"/>
    </source>
</evidence>
<name>A0A1M5B319_9CLOT</name>
<dbReference type="EMBL" id="FQVI01000023">
    <property type="protein sequence ID" value="SHF36806.1"/>
    <property type="molecule type" value="Genomic_DNA"/>
</dbReference>
<dbReference type="Gene3D" id="3.90.180.10">
    <property type="entry name" value="Medium-chain alcohol dehydrogenases, catalytic domain"/>
    <property type="match status" value="1"/>
</dbReference>
<dbReference type="Proteomes" id="UP000184245">
    <property type="component" value="Unassembled WGS sequence"/>
</dbReference>
<keyword evidence="7" id="KW-1185">Reference proteome</keyword>
<evidence type="ECO:0000313" key="6">
    <source>
        <dbReference type="EMBL" id="SHF36806.1"/>
    </source>
</evidence>
<keyword evidence="3" id="KW-0560">Oxidoreductase</keyword>
<keyword evidence="2 4" id="KW-0862">Zinc</keyword>
<dbReference type="InterPro" id="IPR013154">
    <property type="entry name" value="ADH-like_N"/>
</dbReference>
<sequence length="368" mass="39811">MANEKMKAIVWDGSVYPRGLSYEEVEIPSPPKGWVLVHNRAAGICGADLMALRGQTRDKMPDKLFPAVLGHENAGDVVKTGEGVTRVKVGDRVAVEPLHGCIDFGKSCPMCLSGRYQLCLDGVSHVGMPMKRMLPGGYGEYSIVHENHVYPMPDSMSYEEGAILDVLAVNVHGAMIGKPQLGDTVAVVGCGIIGINMIQVLRSMGITKIIAVAKYGHQAQMAEKYGAAHSIVLDSNEDPVKEVMRLTGGRGVDQAYECVGGNSNAFSQAVEMAAVGGKIIMFGGTASPSMVSLSTILYRELSVLASSSYCMAGDKPEFQIAMELVQSGQVDHKGVITHRFRPEDYEKAFEMIFSKKQNHICKAVWVRE</sequence>
<dbReference type="InterPro" id="IPR050129">
    <property type="entry name" value="Zn_alcohol_dh"/>
</dbReference>
<dbReference type="Gene3D" id="3.40.50.720">
    <property type="entry name" value="NAD(P)-binding Rossmann-like Domain"/>
    <property type="match status" value="1"/>
</dbReference>
<dbReference type="InterPro" id="IPR020843">
    <property type="entry name" value="ER"/>
</dbReference>
<evidence type="ECO:0000256" key="4">
    <source>
        <dbReference type="RuleBase" id="RU361277"/>
    </source>
</evidence>
<feature type="domain" description="Enoyl reductase (ER)" evidence="5">
    <location>
        <begin position="13"/>
        <end position="365"/>
    </location>
</feature>
<dbReference type="SUPFAM" id="SSF51735">
    <property type="entry name" value="NAD(P)-binding Rossmann-fold domains"/>
    <property type="match status" value="1"/>
</dbReference>
<dbReference type="InterPro" id="IPR036291">
    <property type="entry name" value="NAD(P)-bd_dom_sf"/>
</dbReference>
<dbReference type="Pfam" id="PF08240">
    <property type="entry name" value="ADH_N"/>
    <property type="match status" value="1"/>
</dbReference>
<dbReference type="InterPro" id="IPR002328">
    <property type="entry name" value="ADH_Zn_CS"/>
</dbReference>
<protein>
    <submittedName>
        <fullName evidence="6">L-iditol 2-dehydrogenase</fullName>
    </submittedName>
</protein>
<dbReference type="RefSeq" id="WP_072853982.1">
    <property type="nucleotide sequence ID" value="NZ_FQVI01000023.1"/>
</dbReference>
<dbReference type="PANTHER" id="PTHR43401">
    <property type="entry name" value="L-THREONINE 3-DEHYDROGENASE"/>
    <property type="match status" value="1"/>
</dbReference>
<evidence type="ECO:0000256" key="1">
    <source>
        <dbReference type="ARBA" id="ARBA00022723"/>
    </source>
</evidence>
<dbReference type="GO" id="GO:0016491">
    <property type="term" value="F:oxidoreductase activity"/>
    <property type="evidence" value="ECO:0007669"/>
    <property type="project" value="UniProtKB-KW"/>
</dbReference>
<dbReference type="PROSITE" id="PS00059">
    <property type="entry name" value="ADH_ZINC"/>
    <property type="match status" value="1"/>
</dbReference>
<organism evidence="6 7">
    <name type="scientific">Lactonifactor longoviformis DSM 17459</name>
    <dbReference type="NCBI Taxonomy" id="1122155"/>
    <lineage>
        <taxon>Bacteria</taxon>
        <taxon>Bacillati</taxon>
        <taxon>Bacillota</taxon>
        <taxon>Clostridia</taxon>
        <taxon>Eubacteriales</taxon>
        <taxon>Clostridiaceae</taxon>
        <taxon>Lactonifactor</taxon>
    </lineage>
</organism>
<evidence type="ECO:0000259" key="5">
    <source>
        <dbReference type="SMART" id="SM00829"/>
    </source>
</evidence>
<dbReference type="OrthoDB" id="9806940at2"/>
<dbReference type="PANTHER" id="PTHR43401:SF2">
    <property type="entry name" value="L-THREONINE 3-DEHYDROGENASE"/>
    <property type="match status" value="1"/>
</dbReference>
<dbReference type="Pfam" id="PF00107">
    <property type="entry name" value="ADH_zinc_N"/>
    <property type="match status" value="1"/>
</dbReference>
<gene>
    <name evidence="6" type="ORF">SAMN02745158_03467</name>
</gene>
<comment type="similarity">
    <text evidence="4">Belongs to the zinc-containing alcohol dehydrogenase family.</text>
</comment>
<evidence type="ECO:0000256" key="3">
    <source>
        <dbReference type="ARBA" id="ARBA00023002"/>
    </source>
</evidence>
<evidence type="ECO:0000313" key="7">
    <source>
        <dbReference type="Proteomes" id="UP000184245"/>
    </source>
</evidence>
<dbReference type="InterPro" id="IPR013149">
    <property type="entry name" value="ADH-like_C"/>
</dbReference>
<dbReference type="SUPFAM" id="SSF50129">
    <property type="entry name" value="GroES-like"/>
    <property type="match status" value="1"/>
</dbReference>
<dbReference type="STRING" id="1122155.SAMN02745158_03467"/>
<dbReference type="AlphaFoldDB" id="A0A1M5B319"/>
<reference evidence="6 7" key="1">
    <citation type="submission" date="2016-11" db="EMBL/GenBank/DDBJ databases">
        <authorList>
            <person name="Jaros S."/>
            <person name="Januszkiewicz K."/>
            <person name="Wedrychowicz H."/>
        </authorList>
    </citation>
    <scope>NUCLEOTIDE SEQUENCE [LARGE SCALE GENOMIC DNA]</scope>
    <source>
        <strain evidence="6 7">DSM 17459</strain>
    </source>
</reference>
<dbReference type="SMART" id="SM00829">
    <property type="entry name" value="PKS_ER"/>
    <property type="match status" value="1"/>
</dbReference>
<proteinExistence type="inferred from homology"/>
<dbReference type="InterPro" id="IPR011032">
    <property type="entry name" value="GroES-like_sf"/>
</dbReference>
<keyword evidence="1 4" id="KW-0479">Metal-binding</keyword>